<dbReference type="Proteomes" id="UP000823674">
    <property type="component" value="Chromosome A02"/>
</dbReference>
<comment type="caution">
    <text evidence="2">The sequence shown here is derived from an EMBL/GenBank/DDBJ whole genome shotgun (WGS) entry which is preliminary data.</text>
</comment>
<reference evidence="2 3" key="1">
    <citation type="submission" date="2021-03" db="EMBL/GenBank/DDBJ databases">
        <authorList>
            <person name="King G.J."/>
            <person name="Bancroft I."/>
            <person name="Baten A."/>
            <person name="Bloomfield J."/>
            <person name="Borpatragohain P."/>
            <person name="He Z."/>
            <person name="Irish N."/>
            <person name="Irwin J."/>
            <person name="Liu K."/>
            <person name="Mauleon R.P."/>
            <person name="Moore J."/>
            <person name="Morris R."/>
            <person name="Ostergaard L."/>
            <person name="Wang B."/>
            <person name="Wells R."/>
        </authorList>
    </citation>
    <scope>NUCLEOTIDE SEQUENCE [LARGE SCALE GENOMIC DNA]</scope>
    <source>
        <strain evidence="2">R-o-18</strain>
        <tissue evidence="2">Leaf</tissue>
    </source>
</reference>
<proteinExistence type="predicted"/>
<keyword evidence="1" id="KW-0472">Membrane</keyword>
<evidence type="ECO:0000313" key="3">
    <source>
        <dbReference type="Proteomes" id="UP000823674"/>
    </source>
</evidence>
<keyword evidence="1" id="KW-0812">Transmembrane</keyword>
<gene>
    <name evidence="2" type="primary">A02g501130.1_BraROA</name>
    <name evidence="2" type="ORF">IGI04_004987</name>
</gene>
<evidence type="ECO:0000256" key="1">
    <source>
        <dbReference type="SAM" id="Phobius"/>
    </source>
</evidence>
<evidence type="ECO:0000313" key="2">
    <source>
        <dbReference type="EMBL" id="KAG5408668.1"/>
    </source>
</evidence>
<keyword evidence="1" id="KW-1133">Transmembrane helix</keyword>
<feature type="transmembrane region" description="Helical" evidence="1">
    <location>
        <begin position="367"/>
        <end position="388"/>
    </location>
</feature>
<keyword evidence="3" id="KW-1185">Reference proteome</keyword>
<accession>A0ABQ7NCQ5</accession>
<sequence>MESPEAVSSGFLPLPPEPPDPDLDVMLLVDPPVPPPILIDASVLSVQLLLMHPLLAEAELSSSLTIGRVSFLQLIPVSKPGNLDSCGEHVSFMSLLRNVRYFQQVAGVIEISVARFLGLLTADCKFTSLHYSSLQVPEDWTSNVEILAVVGFLYAVFITSVQSFGVQLSTSMCSSQSKHILDLKPWSHVVGPISPCFTLSQGMLFISCWSESFLFDHCLREEFKCLSRRSLFPCKQEIMLFLNGSLPRIEDIISSSIFRFKLLLPQFEDVIWTSVLVAMDAIVSGLTIWPWRLTSQQLIFWKRCLVASEVVDVSSPGGYVENFPTWSANGTWIVSPTQKIKAVTLQKAPHSTLSSGFSSLQILADSIVLFFALRSGLVLIEITGSFIVRNLVPLVTPLSFCYNLCTTLCLVVVALAMGGVSKLCSSSTLV</sequence>
<feature type="transmembrane region" description="Helical" evidence="1">
    <location>
        <begin position="400"/>
        <end position="420"/>
    </location>
</feature>
<organism evidence="2 3">
    <name type="scientific">Brassica rapa subsp. trilocularis</name>
    <dbReference type="NCBI Taxonomy" id="1813537"/>
    <lineage>
        <taxon>Eukaryota</taxon>
        <taxon>Viridiplantae</taxon>
        <taxon>Streptophyta</taxon>
        <taxon>Embryophyta</taxon>
        <taxon>Tracheophyta</taxon>
        <taxon>Spermatophyta</taxon>
        <taxon>Magnoliopsida</taxon>
        <taxon>eudicotyledons</taxon>
        <taxon>Gunneridae</taxon>
        <taxon>Pentapetalae</taxon>
        <taxon>rosids</taxon>
        <taxon>malvids</taxon>
        <taxon>Brassicales</taxon>
        <taxon>Brassicaceae</taxon>
        <taxon>Brassiceae</taxon>
        <taxon>Brassica</taxon>
    </lineage>
</organism>
<name>A0ABQ7NCQ5_BRACM</name>
<protein>
    <submittedName>
        <fullName evidence="2">Uncharacterized protein</fullName>
    </submittedName>
</protein>
<dbReference type="EMBL" id="JADBGQ010000002">
    <property type="protein sequence ID" value="KAG5408668.1"/>
    <property type="molecule type" value="Genomic_DNA"/>
</dbReference>